<dbReference type="Gene3D" id="4.10.520.10">
    <property type="entry name" value="IHF-like DNA-binding proteins"/>
    <property type="match status" value="1"/>
</dbReference>
<dbReference type="SUPFAM" id="SSF47729">
    <property type="entry name" value="IHF-like DNA-binding proteins"/>
    <property type="match status" value="1"/>
</dbReference>
<feature type="compositionally biased region" description="Basic residues" evidence="1">
    <location>
        <begin position="17"/>
        <end position="26"/>
    </location>
</feature>
<dbReference type="PANTHER" id="PTHR33175:SF5">
    <property type="entry name" value="INTEGRATION HOST FACTOR SUBUNIT BETA"/>
    <property type="match status" value="1"/>
</dbReference>
<protein>
    <recommendedName>
        <fullName evidence="3">Integration host factor subunit beta</fullName>
    </recommendedName>
</protein>
<dbReference type="PRINTS" id="PR01727">
    <property type="entry name" value="DNABINDINGHU"/>
</dbReference>
<organism evidence="2">
    <name type="scientific">marine metagenome</name>
    <dbReference type="NCBI Taxonomy" id="408172"/>
    <lineage>
        <taxon>unclassified sequences</taxon>
        <taxon>metagenomes</taxon>
        <taxon>ecological metagenomes</taxon>
    </lineage>
</organism>
<dbReference type="PANTHER" id="PTHR33175">
    <property type="entry name" value="DNA-BINDING PROTEIN HU"/>
    <property type="match status" value="1"/>
</dbReference>
<dbReference type="Pfam" id="PF00216">
    <property type="entry name" value="Bac_DNA_binding"/>
    <property type="match status" value="1"/>
</dbReference>
<evidence type="ECO:0000256" key="1">
    <source>
        <dbReference type="SAM" id="MobiDB-lite"/>
    </source>
</evidence>
<dbReference type="GO" id="GO:0030527">
    <property type="term" value="F:structural constituent of chromatin"/>
    <property type="evidence" value="ECO:0007669"/>
    <property type="project" value="InterPro"/>
</dbReference>
<dbReference type="AlphaFoldDB" id="A0A381NK30"/>
<dbReference type="SMART" id="SM00411">
    <property type="entry name" value="BHL"/>
    <property type="match status" value="1"/>
</dbReference>
<evidence type="ECO:0008006" key="3">
    <source>
        <dbReference type="Google" id="ProtNLM"/>
    </source>
</evidence>
<dbReference type="InterPro" id="IPR000119">
    <property type="entry name" value="Hist_DNA-bd"/>
</dbReference>
<dbReference type="GO" id="GO:0003677">
    <property type="term" value="F:DNA binding"/>
    <property type="evidence" value="ECO:0007669"/>
    <property type="project" value="InterPro"/>
</dbReference>
<gene>
    <name evidence="2" type="ORF">METZ01_LOCUS7328</name>
</gene>
<name>A0A381NK30_9ZZZZ</name>
<feature type="region of interest" description="Disordered" evidence="1">
    <location>
        <begin position="1"/>
        <end position="36"/>
    </location>
</feature>
<sequence length="58" mass="6528">MASEDRVEIRGFGSFSVRHRKSKNGRNPKTGESVHVPAKKVAMFKSGKGLRDRLNFKP</sequence>
<reference evidence="2" key="1">
    <citation type="submission" date="2018-05" db="EMBL/GenBank/DDBJ databases">
        <authorList>
            <person name="Lanie J.A."/>
            <person name="Ng W.-L."/>
            <person name="Kazmierczak K.M."/>
            <person name="Andrzejewski T.M."/>
            <person name="Davidsen T.M."/>
            <person name="Wayne K.J."/>
            <person name="Tettelin H."/>
            <person name="Glass J.I."/>
            <person name="Rusch D."/>
            <person name="Podicherti R."/>
            <person name="Tsui H.-C.T."/>
            <person name="Winkler M.E."/>
        </authorList>
    </citation>
    <scope>NUCLEOTIDE SEQUENCE</scope>
</reference>
<dbReference type="CDD" id="cd13836">
    <property type="entry name" value="IHF_B"/>
    <property type="match status" value="1"/>
</dbReference>
<accession>A0A381NK30</accession>
<evidence type="ECO:0000313" key="2">
    <source>
        <dbReference type="EMBL" id="SUZ54474.1"/>
    </source>
</evidence>
<dbReference type="EMBL" id="UINC01000389">
    <property type="protein sequence ID" value="SUZ54474.1"/>
    <property type="molecule type" value="Genomic_DNA"/>
</dbReference>
<dbReference type="InterPro" id="IPR010992">
    <property type="entry name" value="IHF-like_DNA-bd_dom_sf"/>
</dbReference>
<dbReference type="GO" id="GO:0005829">
    <property type="term" value="C:cytosol"/>
    <property type="evidence" value="ECO:0007669"/>
    <property type="project" value="TreeGrafter"/>
</dbReference>
<proteinExistence type="predicted"/>